<evidence type="ECO:0000313" key="1">
    <source>
        <dbReference type="EMBL" id="KAL3518237.1"/>
    </source>
</evidence>
<proteinExistence type="predicted"/>
<comment type="caution">
    <text evidence="1">The sequence shown here is derived from an EMBL/GenBank/DDBJ whole genome shotgun (WGS) entry which is preliminary data.</text>
</comment>
<dbReference type="EMBL" id="JBJUIK010000009">
    <property type="protein sequence ID" value="KAL3518237.1"/>
    <property type="molecule type" value="Genomic_DNA"/>
</dbReference>
<dbReference type="AlphaFoldDB" id="A0ABD2ZJD3"/>
<protein>
    <submittedName>
        <fullName evidence="1">Uncharacterized protein</fullName>
    </submittedName>
</protein>
<organism evidence="1 2">
    <name type="scientific">Cinchona calisaya</name>
    <dbReference type="NCBI Taxonomy" id="153742"/>
    <lineage>
        <taxon>Eukaryota</taxon>
        <taxon>Viridiplantae</taxon>
        <taxon>Streptophyta</taxon>
        <taxon>Embryophyta</taxon>
        <taxon>Tracheophyta</taxon>
        <taxon>Spermatophyta</taxon>
        <taxon>Magnoliopsida</taxon>
        <taxon>eudicotyledons</taxon>
        <taxon>Gunneridae</taxon>
        <taxon>Pentapetalae</taxon>
        <taxon>asterids</taxon>
        <taxon>lamiids</taxon>
        <taxon>Gentianales</taxon>
        <taxon>Rubiaceae</taxon>
        <taxon>Cinchonoideae</taxon>
        <taxon>Cinchoneae</taxon>
        <taxon>Cinchona</taxon>
    </lineage>
</organism>
<name>A0ABD2ZJD3_9GENT</name>
<keyword evidence="2" id="KW-1185">Reference proteome</keyword>
<evidence type="ECO:0000313" key="2">
    <source>
        <dbReference type="Proteomes" id="UP001630127"/>
    </source>
</evidence>
<gene>
    <name evidence="1" type="ORF">ACH5RR_020826</name>
</gene>
<sequence>MRLLIGIRGGTGDEASGSQKSIVDYGGAKRTPMYIPPQEESIHARKRRRLISPNANLLQCDGWVVGMPRKGWEWEIRESFHSFYLFLSIIEGVKAVAFLAGCAALTWAAFSAKNSSNSFNQACQKWGKKDGPALFEVTIFKGMKLPKFTLFPKIRLSTFGGKGKGRLEGSQAEA</sequence>
<accession>A0ABD2ZJD3</accession>
<dbReference type="Proteomes" id="UP001630127">
    <property type="component" value="Unassembled WGS sequence"/>
</dbReference>
<reference evidence="1 2" key="1">
    <citation type="submission" date="2024-11" db="EMBL/GenBank/DDBJ databases">
        <title>A near-complete genome assembly of Cinchona calisaya.</title>
        <authorList>
            <person name="Lian D.C."/>
            <person name="Zhao X.W."/>
            <person name="Wei L."/>
        </authorList>
    </citation>
    <scope>NUCLEOTIDE SEQUENCE [LARGE SCALE GENOMIC DNA]</scope>
    <source>
        <tissue evidence="1">Nenye</tissue>
    </source>
</reference>